<comment type="similarity">
    <text evidence="1 4">Belongs to the pseudouridine synthase RluA family.</text>
</comment>
<name>A0A2H0WMI2_9BACT</name>
<evidence type="ECO:0000256" key="3">
    <source>
        <dbReference type="PIRSR" id="PIRSR606225-1"/>
    </source>
</evidence>
<feature type="active site" evidence="3">
    <location>
        <position position="63"/>
    </location>
</feature>
<proteinExistence type="inferred from homology"/>
<dbReference type="EMBL" id="PEZJ01000025">
    <property type="protein sequence ID" value="PIS13861.1"/>
    <property type="molecule type" value="Genomic_DNA"/>
</dbReference>
<evidence type="ECO:0000259" key="5">
    <source>
        <dbReference type="Pfam" id="PF00849"/>
    </source>
</evidence>
<protein>
    <recommendedName>
        <fullName evidence="4">Pseudouridine synthase</fullName>
        <ecNumber evidence="4">5.4.99.-</ecNumber>
    </recommendedName>
</protein>
<sequence>MMAPKVIFEGTSFLVLAKPAGWVVNRAETTKGQETIQDWLEANFQFSIFNFQDCRSGIVHRLDKETSGLLLIAKTPEAFTNLQKQFKERLVVKRYLTLVHGQIQPEEGEITAAIARSPFNRKKFGVFLGGRESVTNYKVISYQLSVIGGKKQDFSLVEVTPKTGRTHQIRVHFKYVGHPVVGDEVYGGRKAARSDRQWCGRQFLHASYLAFFNPETGEKVAFTSPLPEDLAAVMKNF</sequence>
<dbReference type="GO" id="GO:0000455">
    <property type="term" value="P:enzyme-directed rRNA pseudouridine synthesis"/>
    <property type="evidence" value="ECO:0007669"/>
    <property type="project" value="TreeGrafter"/>
</dbReference>
<gene>
    <name evidence="6" type="ORF">COT65_02075</name>
</gene>
<evidence type="ECO:0000256" key="2">
    <source>
        <dbReference type="ARBA" id="ARBA00023235"/>
    </source>
</evidence>
<dbReference type="AlphaFoldDB" id="A0A2H0WMI2"/>
<evidence type="ECO:0000256" key="4">
    <source>
        <dbReference type="RuleBase" id="RU362028"/>
    </source>
</evidence>
<dbReference type="CDD" id="cd02869">
    <property type="entry name" value="PseudoU_synth_RluA_like"/>
    <property type="match status" value="1"/>
</dbReference>
<dbReference type="InterPro" id="IPR020103">
    <property type="entry name" value="PsdUridine_synth_cat_dom_sf"/>
</dbReference>
<reference evidence="7" key="1">
    <citation type="submission" date="2017-09" db="EMBL/GenBank/DDBJ databases">
        <title>Depth-based differentiation of microbial function through sediment-hosted aquifers and enrichment of novel symbionts in the deep terrestrial subsurface.</title>
        <authorList>
            <person name="Probst A.J."/>
            <person name="Ladd B."/>
            <person name="Jarett J.K."/>
            <person name="Geller-Mcgrath D.E."/>
            <person name="Sieber C.M.K."/>
            <person name="Emerson J.B."/>
            <person name="Anantharaman K."/>
            <person name="Thomas B.C."/>
            <person name="Malmstrom R."/>
            <person name="Stieglmeier M."/>
            <person name="Klingl A."/>
            <person name="Woyke T."/>
            <person name="Ryan C.M."/>
            <person name="Banfield J.F."/>
        </authorList>
    </citation>
    <scope>NUCLEOTIDE SEQUENCE [LARGE SCALE GENOMIC DNA]</scope>
</reference>
<dbReference type="EC" id="5.4.99.-" evidence="4"/>
<dbReference type="GO" id="GO:0003723">
    <property type="term" value="F:RNA binding"/>
    <property type="evidence" value="ECO:0007669"/>
    <property type="project" value="InterPro"/>
</dbReference>
<evidence type="ECO:0000313" key="6">
    <source>
        <dbReference type="EMBL" id="PIS13861.1"/>
    </source>
</evidence>
<dbReference type="GO" id="GO:0140098">
    <property type="term" value="F:catalytic activity, acting on RNA"/>
    <property type="evidence" value="ECO:0007669"/>
    <property type="project" value="UniProtKB-ARBA"/>
</dbReference>
<dbReference type="Pfam" id="PF00849">
    <property type="entry name" value="PseudoU_synth_2"/>
    <property type="match status" value="1"/>
</dbReference>
<organism evidence="6 7">
    <name type="scientific">Candidatus Shapirobacteria bacterium CG09_land_8_20_14_0_10_47_13</name>
    <dbReference type="NCBI Taxonomy" id="1974481"/>
    <lineage>
        <taxon>Bacteria</taxon>
        <taxon>Candidatus Shapironibacteriota</taxon>
    </lineage>
</organism>
<dbReference type="GO" id="GO:0009982">
    <property type="term" value="F:pseudouridine synthase activity"/>
    <property type="evidence" value="ECO:0007669"/>
    <property type="project" value="InterPro"/>
</dbReference>
<feature type="domain" description="Pseudouridine synthase RsuA/RluA-like" evidence="5">
    <location>
        <begin position="13"/>
        <end position="174"/>
    </location>
</feature>
<dbReference type="Gene3D" id="3.30.2350.10">
    <property type="entry name" value="Pseudouridine synthase"/>
    <property type="match status" value="1"/>
</dbReference>
<dbReference type="InterPro" id="IPR050188">
    <property type="entry name" value="RluA_PseudoU_synthase"/>
</dbReference>
<keyword evidence="2 4" id="KW-0413">Isomerase</keyword>
<dbReference type="NCBIfam" id="TIGR00005">
    <property type="entry name" value="rluA_subfam"/>
    <property type="match status" value="1"/>
</dbReference>
<dbReference type="InterPro" id="IPR006225">
    <property type="entry name" value="PsdUridine_synth_RluC/D"/>
</dbReference>
<evidence type="ECO:0000256" key="1">
    <source>
        <dbReference type="ARBA" id="ARBA00010876"/>
    </source>
</evidence>
<comment type="catalytic activity">
    <reaction evidence="4">
        <text>a uridine in RNA = a pseudouridine in RNA</text>
        <dbReference type="Rhea" id="RHEA:48348"/>
        <dbReference type="Rhea" id="RHEA-COMP:12068"/>
        <dbReference type="Rhea" id="RHEA-COMP:12069"/>
        <dbReference type="ChEBI" id="CHEBI:65314"/>
        <dbReference type="ChEBI" id="CHEBI:65315"/>
    </reaction>
</comment>
<comment type="function">
    <text evidence="4">Responsible for synthesis of pseudouridine from uracil.</text>
</comment>
<dbReference type="InterPro" id="IPR006145">
    <property type="entry name" value="PsdUridine_synth_RsuA/RluA"/>
</dbReference>
<dbReference type="PANTHER" id="PTHR21600:SF44">
    <property type="entry name" value="RIBOSOMAL LARGE SUBUNIT PSEUDOURIDINE SYNTHASE D"/>
    <property type="match status" value="1"/>
</dbReference>
<dbReference type="InterPro" id="IPR006224">
    <property type="entry name" value="PsdUridine_synth_RluA-like_CS"/>
</dbReference>
<dbReference type="PROSITE" id="PS01129">
    <property type="entry name" value="PSI_RLU"/>
    <property type="match status" value="1"/>
</dbReference>
<comment type="caution">
    <text evidence="6">The sequence shown here is derived from an EMBL/GenBank/DDBJ whole genome shotgun (WGS) entry which is preliminary data.</text>
</comment>
<dbReference type="SUPFAM" id="SSF55120">
    <property type="entry name" value="Pseudouridine synthase"/>
    <property type="match status" value="1"/>
</dbReference>
<accession>A0A2H0WMI2</accession>
<dbReference type="Proteomes" id="UP000230033">
    <property type="component" value="Unassembled WGS sequence"/>
</dbReference>
<dbReference type="PANTHER" id="PTHR21600">
    <property type="entry name" value="MITOCHONDRIAL RNA PSEUDOURIDINE SYNTHASE"/>
    <property type="match status" value="1"/>
</dbReference>
<evidence type="ECO:0000313" key="7">
    <source>
        <dbReference type="Proteomes" id="UP000230033"/>
    </source>
</evidence>